<dbReference type="PANTHER" id="PTHR21039">
    <property type="entry name" value="HISTIDINOL PHOSPHATASE-RELATED"/>
    <property type="match status" value="1"/>
</dbReference>
<evidence type="ECO:0000256" key="7">
    <source>
        <dbReference type="ARBA" id="ARBA00049158"/>
    </source>
</evidence>
<protein>
    <recommendedName>
        <fullName evidence="3 8">Histidinol-phosphatase</fullName>
        <shortName evidence="8">HolPase</shortName>
        <ecNumber evidence="3 8">3.1.3.15</ecNumber>
    </recommendedName>
</protein>
<dbReference type="InterPro" id="IPR003141">
    <property type="entry name" value="Pol/His_phosphatase_N"/>
</dbReference>
<dbReference type="EMBL" id="FOYZ01000011">
    <property type="protein sequence ID" value="SFR95485.1"/>
    <property type="molecule type" value="Genomic_DNA"/>
</dbReference>
<dbReference type="NCBIfam" id="TIGR01856">
    <property type="entry name" value="hisJ_fam"/>
    <property type="match status" value="1"/>
</dbReference>
<dbReference type="Pfam" id="PF02811">
    <property type="entry name" value="PHP"/>
    <property type="match status" value="1"/>
</dbReference>
<dbReference type="InterPro" id="IPR016195">
    <property type="entry name" value="Pol/histidinol_Pase-like"/>
</dbReference>
<dbReference type="UniPathway" id="UPA00031">
    <property type="reaction ID" value="UER00013"/>
</dbReference>
<proteinExistence type="inferred from homology"/>
<dbReference type="PANTHER" id="PTHR21039:SF0">
    <property type="entry name" value="HISTIDINOL-PHOSPHATASE"/>
    <property type="match status" value="1"/>
</dbReference>
<dbReference type="Gene3D" id="3.20.20.140">
    <property type="entry name" value="Metal-dependent hydrolases"/>
    <property type="match status" value="1"/>
</dbReference>
<dbReference type="SMART" id="SM00481">
    <property type="entry name" value="POLIIIAc"/>
    <property type="match status" value="1"/>
</dbReference>
<evidence type="ECO:0000259" key="9">
    <source>
        <dbReference type="SMART" id="SM00481"/>
    </source>
</evidence>
<evidence type="ECO:0000256" key="1">
    <source>
        <dbReference type="ARBA" id="ARBA00004970"/>
    </source>
</evidence>
<dbReference type="GO" id="GO:0005737">
    <property type="term" value="C:cytoplasm"/>
    <property type="evidence" value="ECO:0007669"/>
    <property type="project" value="TreeGrafter"/>
</dbReference>
<sequence>MMLADYHVHSDFSSDSRTPMHNMIEKAISMGLERICFTDHMDYDFPIQYKMLFEFDPEEYFRKITELSALYPQINILKGIEIGMRPYLAKRFEELISTYSFDFVICSTHLVGDRDPYYKDFWENKTLHSGMKEYFQSILANIEVYHDFDVYGHLDYMIRYAPVKNKSIVYSEYQDLLDEILKKLLSLGKGIEVNTSGFKYGLGHPNPHEEILTRYLELGGEILTIGSDGHCPEHLGYDFDKIVPLLKSLGFRYYTIFENRKPQMLPL</sequence>
<keyword evidence="6 8" id="KW-0368">Histidine biosynthesis</keyword>
<evidence type="ECO:0000313" key="11">
    <source>
        <dbReference type="Proteomes" id="UP000199659"/>
    </source>
</evidence>
<dbReference type="GO" id="GO:0000105">
    <property type="term" value="P:L-histidine biosynthetic process"/>
    <property type="evidence" value="ECO:0007669"/>
    <property type="project" value="UniProtKB-UniRule"/>
</dbReference>
<name>A0A1I6KW83_9FIRM</name>
<evidence type="ECO:0000256" key="2">
    <source>
        <dbReference type="ARBA" id="ARBA00009152"/>
    </source>
</evidence>
<dbReference type="AlphaFoldDB" id="A0A1I6KW83"/>
<evidence type="ECO:0000256" key="3">
    <source>
        <dbReference type="ARBA" id="ARBA00013085"/>
    </source>
</evidence>
<evidence type="ECO:0000256" key="8">
    <source>
        <dbReference type="RuleBase" id="RU366003"/>
    </source>
</evidence>
<keyword evidence="11" id="KW-1185">Reference proteome</keyword>
<dbReference type="EC" id="3.1.3.15" evidence="3 8"/>
<dbReference type="GO" id="GO:0004401">
    <property type="term" value="F:histidinol-phosphatase activity"/>
    <property type="evidence" value="ECO:0007669"/>
    <property type="project" value="UniProtKB-UniRule"/>
</dbReference>
<dbReference type="RefSeq" id="WP_330393486.1">
    <property type="nucleotide sequence ID" value="NZ_FOYZ01000011.1"/>
</dbReference>
<comment type="similarity">
    <text evidence="2 8">Belongs to the PHP hydrolase family. HisK subfamily.</text>
</comment>
<reference evidence="10 11" key="1">
    <citation type="submission" date="2016-10" db="EMBL/GenBank/DDBJ databases">
        <authorList>
            <person name="de Groot N.N."/>
        </authorList>
    </citation>
    <scope>NUCLEOTIDE SEQUENCE [LARGE SCALE GENOMIC DNA]</scope>
    <source>
        <strain evidence="10 11">743A</strain>
    </source>
</reference>
<comment type="pathway">
    <text evidence="1 8">Amino-acid biosynthesis; L-histidine biosynthesis; L-histidine from 5-phospho-alpha-D-ribose 1-diphosphate: step 8/9.</text>
</comment>
<evidence type="ECO:0000256" key="4">
    <source>
        <dbReference type="ARBA" id="ARBA00022605"/>
    </source>
</evidence>
<evidence type="ECO:0000313" key="10">
    <source>
        <dbReference type="EMBL" id="SFR95485.1"/>
    </source>
</evidence>
<comment type="catalytic activity">
    <reaction evidence="7 8">
        <text>L-histidinol phosphate + H2O = L-histidinol + phosphate</text>
        <dbReference type="Rhea" id="RHEA:14465"/>
        <dbReference type="ChEBI" id="CHEBI:15377"/>
        <dbReference type="ChEBI" id="CHEBI:43474"/>
        <dbReference type="ChEBI" id="CHEBI:57699"/>
        <dbReference type="ChEBI" id="CHEBI:57980"/>
        <dbReference type="EC" id="3.1.3.15"/>
    </reaction>
</comment>
<dbReference type="SUPFAM" id="SSF89550">
    <property type="entry name" value="PHP domain-like"/>
    <property type="match status" value="1"/>
</dbReference>
<feature type="domain" description="Polymerase/histidinol phosphatase N-terminal" evidence="9">
    <location>
        <begin position="4"/>
        <end position="86"/>
    </location>
</feature>
<dbReference type="STRING" id="37658.SAMN05661086_02775"/>
<dbReference type="Proteomes" id="UP000199659">
    <property type="component" value="Unassembled WGS sequence"/>
</dbReference>
<keyword evidence="5 8" id="KW-0378">Hydrolase</keyword>
<organism evidence="10 11">
    <name type="scientific">Anaeromicropila populeti</name>
    <dbReference type="NCBI Taxonomy" id="37658"/>
    <lineage>
        <taxon>Bacteria</taxon>
        <taxon>Bacillati</taxon>
        <taxon>Bacillota</taxon>
        <taxon>Clostridia</taxon>
        <taxon>Lachnospirales</taxon>
        <taxon>Lachnospiraceae</taxon>
        <taxon>Anaeromicropila</taxon>
    </lineage>
</organism>
<dbReference type="InterPro" id="IPR004013">
    <property type="entry name" value="PHP_dom"/>
</dbReference>
<evidence type="ECO:0000256" key="6">
    <source>
        <dbReference type="ARBA" id="ARBA00023102"/>
    </source>
</evidence>
<keyword evidence="4 8" id="KW-0028">Amino-acid biosynthesis</keyword>
<evidence type="ECO:0000256" key="5">
    <source>
        <dbReference type="ARBA" id="ARBA00022801"/>
    </source>
</evidence>
<dbReference type="InterPro" id="IPR010140">
    <property type="entry name" value="Histidinol_P_phosphatase_HisJ"/>
</dbReference>
<accession>A0A1I6KW83</accession>
<gene>
    <name evidence="10" type="ORF">SAMN05661086_02775</name>
</gene>